<gene>
    <name evidence="2" type="ORF">XENTR_v900262541mg</name>
</gene>
<feature type="non-terminal residue" evidence="2">
    <location>
        <position position="1"/>
    </location>
</feature>
<dbReference type="AlphaFoldDB" id="A0A1B8XVD8"/>
<dbReference type="EMBL" id="KV461376">
    <property type="protein sequence ID" value="OCA14634.1"/>
    <property type="molecule type" value="Genomic_DNA"/>
</dbReference>
<feature type="region of interest" description="Disordered" evidence="1">
    <location>
        <begin position="1"/>
        <end position="36"/>
    </location>
</feature>
<proteinExistence type="predicted"/>
<organism evidence="2">
    <name type="scientific">Xenopus tropicalis</name>
    <name type="common">Western clawed frog</name>
    <name type="synonym">Silurana tropicalis</name>
    <dbReference type="NCBI Taxonomy" id="8364"/>
    <lineage>
        <taxon>Eukaryota</taxon>
        <taxon>Metazoa</taxon>
        <taxon>Chordata</taxon>
        <taxon>Craniata</taxon>
        <taxon>Vertebrata</taxon>
        <taxon>Euteleostomi</taxon>
        <taxon>Amphibia</taxon>
        <taxon>Batrachia</taxon>
        <taxon>Anura</taxon>
        <taxon>Pipoidea</taxon>
        <taxon>Pipidae</taxon>
        <taxon>Xenopodinae</taxon>
        <taxon>Xenopus</taxon>
        <taxon>Silurana</taxon>
    </lineage>
</organism>
<reference evidence="2" key="3">
    <citation type="submission" date="2016-05" db="EMBL/GenBank/DDBJ databases">
        <title>WGS assembly of Xenopus tropicalis.</title>
        <authorList>
            <person name="Sessions A."/>
            <person name="Jenkins J."/>
            <person name="Mitros T."/>
            <person name="Lyons J.T."/>
            <person name="Dichmann D.S."/>
            <person name="Robert J."/>
            <person name="Harland R.M."/>
            <person name="Rokhsar D.S."/>
        </authorList>
    </citation>
    <scope>NUCLEOTIDE SEQUENCE</scope>
    <source>
        <strain evidence="2">Nigerian</strain>
    </source>
</reference>
<feature type="compositionally biased region" description="Polar residues" evidence="1">
    <location>
        <begin position="1"/>
        <end position="21"/>
    </location>
</feature>
<protein>
    <submittedName>
        <fullName evidence="2">Uncharacterized protein</fullName>
    </submittedName>
</protein>
<accession>A0A1B8XVD8</accession>
<reference evidence="2" key="1">
    <citation type="submission" date="2009-11" db="EMBL/GenBank/DDBJ databases">
        <authorList>
            <consortium name="US DOE Joint Genome Institute (JGI-PGF)"/>
            <person name="Ottilar R."/>
            <person name="Schmutz J."/>
            <person name="Salamov A."/>
            <person name="Cheng J.F."/>
            <person name="Lucas S."/>
            <person name="Pitluck S."/>
            <person name="Gundlach H."/>
            <person name="Guo Y."/>
            <person name="Haberer G."/>
            <person name="Nasrallah J."/>
            <person name="Mayer K.F.X."/>
            <person name="van de Peer Y."/>
            <person name="Weigel D."/>
            <person name="Grigoriev I.V."/>
        </authorList>
    </citation>
    <scope>NUCLEOTIDE SEQUENCE</scope>
    <source>
        <strain evidence="2">Nigerian</strain>
    </source>
</reference>
<evidence type="ECO:0000313" key="2">
    <source>
        <dbReference type="EMBL" id="OCA14634.1"/>
    </source>
</evidence>
<evidence type="ECO:0000256" key="1">
    <source>
        <dbReference type="SAM" id="MobiDB-lite"/>
    </source>
</evidence>
<sequence>GMTALPISSHTAARGSWTSRPRLTFRKRPPRPPSPR</sequence>
<reference evidence="2" key="2">
    <citation type="journal article" date="2010" name="Science">
        <title>The genome of the Western clawed frog Xenopus tropicalis.</title>
        <authorList>
            <person name="Hellsten U."/>
            <person name="Harland R.M."/>
            <person name="Gilchrist M.J."/>
            <person name="Hendrix D."/>
            <person name="Jurka J."/>
            <person name="Kapitonov V."/>
            <person name="Ovcharenko I."/>
            <person name="Putnam N.H."/>
            <person name="Shu S."/>
            <person name="Taher L."/>
            <person name="Blitz I.L."/>
            <person name="Blumberg B."/>
            <person name="Dichmann D.S."/>
            <person name="Dubchak I."/>
            <person name="Amaya E."/>
            <person name="Detter J.C."/>
            <person name="Fletcher R."/>
            <person name="Gerhard D.S."/>
            <person name="Goodstein D."/>
            <person name="Graves T."/>
            <person name="Grigoriev I.V."/>
            <person name="Grimwood J."/>
            <person name="Kawashima T."/>
            <person name="Lindquist E."/>
            <person name="Lucas S.M."/>
            <person name="Mead P.E."/>
            <person name="Mitros T."/>
            <person name="Ogino H."/>
            <person name="Ohta Y."/>
            <person name="Poliakov A.V."/>
            <person name="Pollet N."/>
            <person name="Robert J."/>
            <person name="Salamov A."/>
            <person name="Sater A.K."/>
            <person name="Schmutz J."/>
            <person name="Terry A."/>
            <person name="Vize P.D."/>
            <person name="Warren W.C."/>
            <person name="Wells D."/>
            <person name="Wills A."/>
            <person name="Wilson R.K."/>
            <person name="Zimmerman L.B."/>
            <person name="Zorn A.M."/>
            <person name="Grainger R."/>
            <person name="Grammer T."/>
            <person name="Khokha M.K."/>
            <person name="Richardson P.M."/>
            <person name="Rokhsar D.S."/>
        </authorList>
    </citation>
    <scope>NUCLEOTIDE SEQUENCE [LARGE SCALE GENOMIC DNA]</scope>
    <source>
        <strain evidence="2">Nigerian</strain>
    </source>
</reference>
<name>A0A1B8XVD8_XENTR</name>